<keyword evidence="3" id="KW-1185">Reference proteome</keyword>
<dbReference type="EMBL" id="FNOV01000014">
    <property type="protein sequence ID" value="SDY81271.1"/>
    <property type="molecule type" value="Genomic_DNA"/>
</dbReference>
<reference evidence="3" key="1">
    <citation type="submission" date="2016-10" db="EMBL/GenBank/DDBJ databases">
        <authorList>
            <person name="Varghese N."/>
            <person name="Submissions S."/>
        </authorList>
    </citation>
    <scope>NUCLEOTIDE SEQUENCE [LARGE SCALE GENOMIC DNA]</scope>
    <source>
        <strain evidence="3">CGMCC 1.8975</strain>
    </source>
</reference>
<gene>
    <name evidence="2" type="ORF">SAMN04488069_11447</name>
</gene>
<evidence type="ECO:0000313" key="3">
    <source>
        <dbReference type="Proteomes" id="UP000199249"/>
    </source>
</evidence>
<dbReference type="STRING" id="651662.SAMN04488069_11447"/>
<accession>A0A1H3MX61</accession>
<dbReference type="AlphaFoldDB" id="A0A1H3MX61"/>
<organism evidence="2 3">
    <name type="scientific">Hymenobacter psychrophilus</name>
    <dbReference type="NCBI Taxonomy" id="651662"/>
    <lineage>
        <taxon>Bacteria</taxon>
        <taxon>Pseudomonadati</taxon>
        <taxon>Bacteroidota</taxon>
        <taxon>Cytophagia</taxon>
        <taxon>Cytophagales</taxon>
        <taxon>Hymenobacteraceae</taxon>
        <taxon>Hymenobacter</taxon>
    </lineage>
</organism>
<proteinExistence type="predicted"/>
<evidence type="ECO:0000256" key="1">
    <source>
        <dbReference type="SAM" id="MobiDB-lite"/>
    </source>
</evidence>
<protein>
    <submittedName>
        <fullName evidence="2">Uncharacterized protein</fullName>
    </submittedName>
</protein>
<sequence>MLKPLCPATKQPIPPHQRPKGVSAGVGCSFVVGGYGIPLTAGGGPGPNDAHRTYLTLHPLLFFPL</sequence>
<dbReference type="Proteomes" id="UP000199249">
    <property type="component" value="Unassembled WGS sequence"/>
</dbReference>
<evidence type="ECO:0000313" key="2">
    <source>
        <dbReference type="EMBL" id="SDY81271.1"/>
    </source>
</evidence>
<name>A0A1H3MX61_9BACT</name>
<feature type="region of interest" description="Disordered" evidence="1">
    <location>
        <begin position="1"/>
        <end position="21"/>
    </location>
</feature>